<proteinExistence type="predicted"/>
<sequence>VPFVSFPRWRRSRTPDMSRCLGRNLVLATSSCRDHGPGQLPGLRLRLRHT</sequence>
<feature type="non-terminal residue" evidence="1">
    <location>
        <position position="50"/>
    </location>
</feature>
<protein>
    <submittedName>
        <fullName evidence="1">Uncharacterized protein</fullName>
    </submittedName>
</protein>
<dbReference type="EMBL" id="JABSTQ010008391">
    <property type="protein sequence ID" value="KAG0434565.1"/>
    <property type="molecule type" value="Genomic_DNA"/>
</dbReference>
<name>A0AC60QLT7_IXOPE</name>
<evidence type="ECO:0000313" key="2">
    <source>
        <dbReference type="Proteomes" id="UP000805193"/>
    </source>
</evidence>
<accession>A0AC60QLT7</accession>
<reference evidence="1 2" key="1">
    <citation type="journal article" date="2020" name="Cell">
        <title>Large-Scale Comparative Analyses of Tick Genomes Elucidate Their Genetic Diversity and Vector Capacities.</title>
        <authorList>
            <consortium name="Tick Genome and Microbiome Consortium (TIGMIC)"/>
            <person name="Jia N."/>
            <person name="Wang J."/>
            <person name="Shi W."/>
            <person name="Du L."/>
            <person name="Sun Y."/>
            <person name="Zhan W."/>
            <person name="Jiang J.F."/>
            <person name="Wang Q."/>
            <person name="Zhang B."/>
            <person name="Ji P."/>
            <person name="Bell-Sakyi L."/>
            <person name="Cui X.M."/>
            <person name="Yuan T.T."/>
            <person name="Jiang B.G."/>
            <person name="Yang W.F."/>
            <person name="Lam T.T."/>
            <person name="Chang Q.C."/>
            <person name="Ding S.J."/>
            <person name="Wang X.J."/>
            <person name="Zhu J.G."/>
            <person name="Ruan X.D."/>
            <person name="Zhao L."/>
            <person name="Wei J.T."/>
            <person name="Ye R.Z."/>
            <person name="Que T.C."/>
            <person name="Du C.H."/>
            <person name="Zhou Y.H."/>
            <person name="Cheng J.X."/>
            <person name="Dai P.F."/>
            <person name="Guo W.B."/>
            <person name="Han X.H."/>
            <person name="Huang E.J."/>
            <person name="Li L.F."/>
            <person name="Wei W."/>
            <person name="Gao Y.C."/>
            <person name="Liu J.Z."/>
            <person name="Shao H.Z."/>
            <person name="Wang X."/>
            <person name="Wang C.C."/>
            <person name="Yang T.C."/>
            <person name="Huo Q.B."/>
            <person name="Li W."/>
            <person name="Chen H.Y."/>
            <person name="Chen S.E."/>
            <person name="Zhou L.G."/>
            <person name="Ni X.B."/>
            <person name="Tian J.H."/>
            <person name="Sheng Y."/>
            <person name="Liu T."/>
            <person name="Pan Y.S."/>
            <person name="Xia L.Y."/>
            <person name="Li J."/>
            <person name="Zhao F."/>
            <person name="Cao W.C."/>
        </authorList>
    </citation>
    <scope>NUCLEOTIDE SEQUENCE [LARGE SCALE GENOMIC DNA]</scope>
    <source>
        <strain evidence="1">Iper-2018</strain>
    </source>
</reference>
<gene>
    <name evidence="1" type="ORF">HPB47_019011</name>
</gene>
<comment type="caution">
    <text evidence="1">The sequence shown here is derived from an EMBL/GenBank/DDBJ whole genome shotgun (WGS) entry which is preliminary data.</text>
</comment>
<feature type="non-terminal residue" evidence="1">
    <location>
        <position position="1"/>
    </location>
</feature>
<evidence type="ECO:0000313" key="1">
    <source>
        <dbReference type="EMBL" id="KAG0434565.1"/>
    </source>
</evidence>
<organism evidence="1 2">
    <name type="scientific">Ixodes persulcatus</name>
    <name type="common">Taiga tick</name>
    <dbReference type="NCBI Taxonomy" id="34615"/>
    <lineage>
        <taxon>Eukaryota</taxon>
        <taxon>Metazoa</taxon>
        <taxon>Ecdysozoa</taxon>
        <taxon>Arthropoda</taxon>
        <taxon>Chelicerata</taxon>
        <taxon>Arachnida</taxon>
        <taxon>Acari</taxon>
        <taxon>Parasitiformes</taxon>
        <taxon>Ixodida</taxon>
        <taxon>Ixodoidea</taxon>
        <taxon>Ixodidae</taxon>
        <taxon>Ixodinae</taxon>
        <taxon>Ixodes</taxon>
    </lineage>
</organism>
<dbReference type="Proteomes" id="UP000805193">
    <property type="component" value="Unassembled WGS sequence"/>
</dbReference>
<keyword evidence="2" id="KW-1185">Reference proteome</keyword>